<dbReference type="AlphaFoldDB" id="A0A8H8R732"/>
<dbReference type="PANTHER" id="PTHR48182">
    <property type="entry name" value="PROTEIN SERAC1"/>
    <property type="match status" value="1"/>
</dbReference>
<protein>
    <submittedName>
        <fullName evidence="10">Protein SERAC1</fullName>
    </submittedName>
</protein>
<dbReference type="GO" id="GO:0005783">
    <property type="term" value="C:endoplasmic reticulum"/>
    <property type="evidence" value="ECO:0007669"/>
    <property type="project" value="UniProtKB-SubCell"/>
</dbReference>
<organism evidence="10 11">
    <name type="scientific">Lachnellula hyalina</name>
    <dbReference type="NCBI Taxonomy" id="1316788"/>
    <lineage>
        <taxon>Eukaryota</taxon>
        <taxon>Fungi</taxon>
        <taxon>Dikarya</taxon>
        <taxon>Ascomycota</taxon>
        <taxon>Pezizomycotina</taxon>
        <taxon>Leotiomycetes</taxon>
        <taxon>Helotiales</taxon>
        <taxon>Lachnaceae</taxon>
        <taxon>Lachnellula</taxon>
    </lineage>
</organism>
<gene>
    <name evidence="10" type="primary">SERAC1_2</name>
    <name evidence="10" type="ORF">LHYA1_G002047</name>
</gene>
<dbReference type="Gene3D" id="3.40.50.300">
    <property type="entry name" value="P-loop containing nucleotide triphosphate hydrolases"/>
    <property type="match status" value="1"/>
</dbReference>
<dbReference type="GO" id="GO:0016020">
    <property type="term" value="C:membrane"/>
    <property type="evidence" value="ECO:0007669"/>
    <property type="project" value="UniProtKB-SubCell"/>
</dbReference>
<evidence type="ECO:0000313" key="11">
    <source>
        <dbReference type="Proteomes" id="UP000431533"/>
    </source>
</evidence>
<keyword evidence="7" id="KW-0472">Membrane</keyword>
<dbReference type="InterPro" id="IPR011990">
    <property type="entry name" value="TPR-like_helical_dom_sf"/>
</dbReference>
<dbReference type="EMBL" id="QGMH01000014">
    <property type="protein sequence ID" value="TVY29808.1"/>
    <property type="molecule type" value="Genomic_DNA"/>
</dbReference>
<dbReference type="Proteomes" id="UP000431533">
    <property type="component" value="Unassembled WGS sequence"/>
</dbReference>
<evidence type="ECO:0000256" key="7">
    <source>
        <dbReference type="ARBA" id="ARBA00023136"/>
    </source>
</evidence>
<dbReference type="GO" id="GO:0043531">
    <property type="term" value="F:ADP binding"/>
    <property type="evidence" value="ECO:0007669"/>
    <property type="project" value="InterPro"/>
</dbReference>
<keyword evidence="6" id="KW-0496">Mitochondrion</keyword>
<evidence type="ECO:0000256" key="3">
    <source>
        <dbReference type="ARBA" id="ARBA00004370"/>
    </source>
</evidence>
<keyword evidence="11" id="KW-1185">Reference proteome</keyword>
<dbReference type="Pfam" id="PF05057">
    <property type="entry name" value="DUF676"/>
    <property type="match status" value="1"/>
</dbReference>
<sequence length="1035" mass="117932">MGILVLHPKDEKDLETNLSLNLDIIAIHGLNGDREHTWTEPKSHKLWLRDFLPNDLPRARVMVFGYDAKPIFANSTAGIVEHARDLLRCLVEMREGRDEIKRPLIFIGHSLGGLVIKQALIIAEQERRYYKHIYQSTSGVIFFGTPHQGSSMADVGTTVARIASTITHKPDPELLQSLKKGNHILETLTEKFREHHKAKPYDIVSFYETRAMRGFKTLIVEIASALLTPPGETPTYEEQIPVNATHRDMCRFSSNKDKTYKTAVRCIKKIFRGSVTMNIDVKNEFYIVPHTVNPHFTGRTDIRQQLNEGLIEDVYGSSRAQQRFVLYGLGGSGKTQMCLKFIQDHRDKFWGIFWIDASSNEMAEEGFKNIAQTCKKEARIESVKQWLSNKEHWLLIIDNADDPNLDISEFFPLGTKGTVLITTRNPDFQKYGSAGSCSVEQMCSEDATTLLLKTAAIQKFSEKERESAEQIVKSLGYLALAIIQAGAVIRQRLASLEGFCEVYSKRKKELLESGRSQSSIEYQHSVYTTWEISIKMIEEMKDNHAVLALELLRLFAFMHFDGITEGIFEAARSSYLALAKSTLFAQSLLVQVMPSGWDPLVMSHALRILVSFSLITIDEGRRISMHPLVHEFSRSRLSEQERTRAWETALVTIAEAATFHNTYAAIQQRKSLLPHIDACVAHSEEQIFAPGAFLPCRILSALKFSMAFGENYRANAIQFSSRCLELIEMMFPADVNYQIHAMYQVAHDLGNIGRSEECTKMWQRILEMERMRGYPRGIAHAMIRVAGQYTISGKHQEAIDMCNDAVKDFQSVFGEDDVIKQEALDKVAQANWAMERPKSAMRSFEKLLEIRRRTFGEQSYESLQVMKDLSEVYLQLKQRKKAKVMQKEYVDLLTTLLGVDDLRTIDARARSEDFHTALYPFAVLNSEPRRIKNIILIKQKLQESGYVQGAGNISVETLDLMAQLALEYASCRGLEKARILQEEVVRLSIEMWGKDSPSVADGAASLKRIRMLIVMWKAMYWWVPKSILDKYVLQV</sequence>
<evidence type="ECO:0000256" key="4">
    <source>
        <dbReference type="ARBA" id="ARBA00007920"/>
    </source>
</evidence>
<comment type="similarity">
    <text evidence="4">Belongs to the putative lipase ROG1 family.</text>
</comment>
<name>A0A8H8R732_9HELO</name>
<dbReference type="SUPFAM" id="SSF53474">
    <property type="entry name" value="alpha/beta-Hydrolases"/>
    <property type="match status" value="1"/>
</dbReference>
<evidence type="ECO:0000256" key="6">
    <source>
        <dbReference type="ARBA" id="ARBA00023128"/>
    </source>
</evidence>
<evidence type="ECO:0000256" key="5">
    <source>
        <dbReference type="ARBA" id="ARBA00022824"/>
    </source>
</evidence>
<dbReference type="InterPro" id="IPR052374">
    <property type="entry name" value="SERAC1"/>
</dbReference>
<dbReference type="SUPFAM" id="SSF48452">
    <property type="entry name" value="TPR-like"/>
    <property type="match status" value="1"/>
</dbReference>
<dbReference type="InterPro" id="IPR007751">
    <property type="entry name" value="DUF676_lipase-like"/>
</dbReference>
<dbReference type="Pfam" id="PF13424">
    <property type="entry name" value="TPR_12"/>
    <property type="match status" value="1"/>
</dbReference>
<evidence type="ECO:0000256" key="1">
    <source>
        <dbReference type="ARBA" id="ARBA00004173"/>
    </source>
</evidence>
<evidence type="ECO:0000259" key="9">
    <source>
        <dbReference type="Pfam" id="PF05057"/>
    </source>
</evidence>
<evidence type="ECO:0000256" key="2">
    <source>
        <dbReference type="ARBA" id="ARBA00004240"/>
    </source>
</evidence>
<reference evidence="10 11" key="1">
    <citation type="submission" date="2018-05" db="EMBL/GenBank/DDBJ databases">
        <title>Genome sequencing and assembly of the regulated plant pathogen Lachnellula willkommii and related sister species for the development of diagnostic species identification markers.</title>
        <authorList>
            <person name="Giroux E."/>
            <person name="Bilodeau G."/>
        </authorList>
    </citation>
    <scope>NUCLEOTIDE SEQUENCE [LARGE SCALE GENOMIC DNA]</scope>
    <source>
        <strain evidence="10 11">CBS 185.66</strain>
    </source>
</reference>
<proteinExistence type="inferred from homology"/>
<keyword evidence="5" id="KW-0256">Endoplasmic reticulum</keyword>
<dbReference type="InterPro" id="IPR029058">
    <property type="entry name" value="AB_hydrolase_fold"/>
</dbReference>
<evidence type="ECO:0000259" key="8">
    <source>
        <dbReference type="Pfam" id="PF00931"/>
    </source>
</evidence>
<dbReference type="GeneID" id="41982245"/>
<comment type="subcellular location">
    <subcellularLocation>
        <location evidence="2">Endoplasmic reticulum</location>
    </subcellularLocation>
    <subcellularLocation>
        <location evidence="3">Membrane</location>
    </subcellularLocation>
    <subcellularLocation>
        <location evidence="1">Mitochondrion</location>
    </subcellularLocation>
</comment>
<feature type="domain" description="NB-ARC" evidence="8">
    <location>
        <begin position="322"/>
        <end position="455"/>
    </location>
</feature>
<dbReference type="Gene3D" id="1.25.40.10">
    <property type="entry name" value="Tetratricopeptide repeat domain"/>
    <property type="match status" value="1"/>
</dbReference>
<dbReference type="SUPFAM" id="SSF52540">
    <property type="entry name" value="P-loop containing nucleoside triphosphate hydrolases"/>
    <property type="match status" value="1"/>
</dbReference>
<dbReference type="Pfam" id="PF00931">
    <property type="entry name" value="NB-ARC"/>
    <property type="match status" value="1"/>
</dbReference>
<evidence type="ECO:0000313" key="10">
    <source>
        <dbReference type="EMBL" id="TVY29808.1"/>
    </source>
</evidence>
<comment type="caution">
    <text evidence="10">The sequence shown here is derived from an EMBL/GenBank/DDBJ whole genome shotgun (WGS) entry which is preliminary data.</text>
</comment>
<dbReference type="RefSeq" id="XP_031008595.1">
    <property type="nucleotide sequence ID" value="XM_031147025.1"/>
</dbReference>
<dbReference type="Gene3D" id="3.40.50.1820">
    <property type="entry name" value="alpha/beta hydrolase"/>
    <property type="match status" value="1"/>
</dbReference>
<feature type="domain" description="DUF676" evidence="9">
    <location>
        <begin position="24"/>
        <end position="152"/>
    </location>
</feature>
<dbReference type="InterPro" id="IPR002182">
    <property type="entry name" value="NB-ARC"/>
</dbReference>
<dbReference type="GO" id="GO:0005739">
    <property type="term" value="C:mitochondrion"/>
    <property type="evidence" value="ECO:0007669"/>
    <property type="project" value="UniProtKB-SubCell"/>
</dbReference>
<dbReference type="PANTHER" id="PTHR48182:SF2">
    <property type="entry name" value="PROTEIN SERAC1"/>
    <property type="match status" value="1"/>
</dbReference>
<dbReference type="InterPro" id="IPR027417">
    <property type="entry name" value="P-loop_NTPase"/>
</dbReference>
<accession>A0A8H8R732</accession>
<dbReference type="OrthoDB" id="5086500at2759"/>